<organism evidence="4 5">
    <name type="scientific">Actinopolyspora mortivallis</name>
    <dbReference type="NCBI Taxonomy" id="33906"/>
    <lineage>
        <taxon>Bacteria</taxon>
        <taxon>Bacillati</taxon>
        <taxon>Actinomycetota</taxon>
        <taxon>Actinomycetes</taxon>
        <taxon>Actinopolysporales</taxon>
        <taxon>Actinopolysporaceae</taxon>
        <taxon>Actinopolyspora</taxon>
    </lineage>
</organism>
<dbReference type="Pfam" id="PF00378">
    <property type="entry name" value="ECH_1"/>
    <property type="match status" value="1"/>
</dbReference>
<comment type="similarity">
    <text evidence="1 2">Belongs to the enoyl-CoA hydratase/isomerase family.</text>
</comment>
<dbReference type="InterPro" id="IPR018376">
    <property type="entry name" value="Enoyl-CoA_hyd/isom_CS"/>
</dbReference>
<evidence type="ECO:0000256" key="2">
    <source>
        <dbReference type="RuleBase" id="RU003707"/>
    </source>
</evidence>
<dbReference type="STRING" id="1050202.GCA_000384035_01907"/>
<dbReference type="PROSITE" id="PS00166">
    <property type="entry name" value="ENOYL_COA_HYDRATASE"/>
    <property type="match status" value="1"/>
</dbReference>
<dbReference type="PANTHER" id="PTHR43802:SF1">
    <property type="entry name" value="IP11341P-RELATED"/>
    <property type="match status" value="1"/>
</dbReference>
<evidence type="ECO:0000256" key="3">
    <source>
        <dbReference type="SAM" id="MobiDB-lite"/>
    </source>
</evidence>
<evidence type="ECO:0000313" key="5">
    <source>
        <dbReference type="Proteomes" id="UP000239352"/>
    </source>
</evidence>
<gene>
    <name evidence="4" type="ORF">CEP50_13415</name>
</gene>
<dbReference type="CDD" id="cd06558">
    <property type="entry name" value="crotonase-like"/>
    <property type="match status" value="1"/>
</dbReference>
<proteinExistence type="inferred from homology"/>
<feature type="region of interest" description="Disordered" evidence="3">
    <location>
        <begin position="233"/>
        <end position="256"/>
    </location>
</feature>
<comment type="caution">
    <text evidence="4">The sequence shown here is derived from an EMBL/GenBank/DDBJ whole genome shotgun (WGS) entry which is preliminary data.</text>
</comment>
<name>A0A2T0GUR5_ACTMO</name>
<dbReference type="EMBL" id="PVSR01000024">
    <property type="protein sequence ID" value="PRW62834.1"/>
    <property type="molecule type" value="Genomic_DNA"/>
</dbReference>
<dbReference type="InterPro" id="IPR029045">
    <property type="entry name" value="ClpP/crotonase-like_dom_sf"/>
</dbReference>
<dbReference type="AlphaFoldDB" id="A0A2T0GUR5"/>
<evidence type="ECO:0000256" key="1">
    <source>
        <dbReference type="ARBA" id="ARBA00005254"/>
    </source>
</evidence>
<dbReference type="RefSeq" id="WP_106114295.1">
    <property type="nucleotide sequence ID" value="NZ_PVSR01000024.1"/>
</dbReference>
<keyword evidence="5" id="KW-1185">Reference proteome</keyword>
<dbReference type="Proteomes" id="UP000239352">
    <property type="component" value="Unassembled WGS sequence"/>
</dbReference>
<evidence type="ECO:0008006" key="6">
    <source>
        <dbReference type="Google" id="ProtNLM"/>
    </source>
</evidence>
<dbReference type="InParanoid" id="A0A2T0GUR5"/>
<dbReference type="InterPro" id="IPR001753">
    <property type="entry name" value="Enoyl-CoA_hydra/iso"/>
</dbReference>
<dbReference type="Gene3D" id="3.90.226.10">
    <property type="entry name" value="2-enoyl-CoA Hydratase, Chain A, domain 1"/>
    <property type="match status" value="1"/>
</dbReference>
<protein>
    <recommendedName>
        <fullName evidence="6">Enoyl-CoA hydratase</fullName>
    </recommendedName>
</protein>
<dbReference type="GO" id="GO:0003824">
    <property type="term" value="F:catalytic activity"/>
    <property type="evidence" value="ECO:0007669"/>
    <property type="project" value="InterPro"/>
</dbReference>
<sequence length="256" mass="27137">MANTDEVLAEHHDAVLLLTLNRPERLNAWTPTMRDRYCALLEEADRDPAVRSIVVTGAGNGFCAGSDITAPGVEHSVPADTSRGPNLSMSLGKPVITAINGTASGAGLAAALFTDIRFTSPEASLTTAFGRADLVAEHGVGWLLPKLVGIDRAMDLLLSARKVTGLQARSLGLVDRVVPRRKVLPSALEYARTLALEYSPAAMAEIKQRIYSGLETSSELAAYTAHNRMMTVLRGNGDSQGRTGPGRDGARSSSLD</sequence>
<reference evidence="4 5" key="1">
    <citation type="submission" date="2018-03" db="EMBL/GenBank/DDBJ databases">
        <title>Actinopolyspora mortivallis from Sahara, screening for active biomolecules.</title>
        <authorList>
            <person name="Selama O."/>
            <person name="Wellington E.M.H."/>
            <person name="Hacene H."/>
        </authorList>
    </citation>
    <scope>NUCLEOTIDE SEQUENCE [LARGE SCALE GENOMIC DNA]</scope>
    <source>
        <strain evidence="4 5">M5A</strain>
    </source>
</reference>
<dbReference type="SUPFAM" id="SSF52096">
    <property type="entry name" value="ClpP/crotonase"/>
    <property type="match status" value="1"/>
</dbReference>
<accession>A0A2T0GUR5</accession>
<evidence type="ECO:0000313" key="4">
    <source>
        <dbReference type="EMBL" id="PRW62834.1"/>
    </source>
</evidence>
<dbReference type="PANTHER" id="PTHR43802">
    <property type="entry name" value="ENOYL-COA HYDRATASE"/>
    <property type="match status" value="1"/>
</dbReference>